<dbReference type="RefSeq" id="WP_040067926.1">
    <property type="nucleotide sequence ID" value="NZ_CP144470.1"/>
</dbReference>
<protein>
    <submittedName>
        <fullName evidence="1">Uncharacterized protein</fullName>
    </submittedName>
</protein>
<evidence type="ECO:0000313" key="1">
    <source>
        <dbReference type="EMBL" id="KIH83411.1"/>
    </source>
</evidence>
<organism evidence="1 2">
    <name type="scientific">Pseudomonas batumici</name>
    <dbReference type="NCBI Taxonomy" id="226910"/>
    <lineage>
        <taxon>Bacteria</taxon>
        <taxon>Pseudomonadati</taxon>
        <taxon>Pseudomonadota</taxon>
        <taxon>Gammaproteobacteria</taxon>
        <taxon>Pseudomonadales</taxon>
        <taxon>Pseudomonadaceae</taxon>
        <taxon>Pseudomonas</taxon>
    </lineage>
</organism>
<gene>
    <name evidence="1" type="ORF">UCMB321_2907</name>
</gene>
<dbReference type="OrthoDB" id="6943631at2"/>
<accession>A0A0C2I2C3</accession>
<sequence>MNKQDTVFCRLLSEIAQGKHEVKDPAEVDTLEKLISFDYVQAVPDVSNQQLVYNNVRMTKMGTAFLTCNAPEHPIR</sequence>
<dbReference type="PATRIC" id="fig|226910.6.peg.2898"/>
<name>A0A0C2I2C3_9PSED</name>
<proteinExistence type="predicted"/>
<dbReference type="EMBL" id="JXDG01000037">
    <property type="protein sequence ID" value="KIH83411.1"/>
    <property type="molecule type" value="Genomic_DNA"/>
</dbReference>
<keyword evidence="2" id="KW-1185">Reference proteome</keyword>
<dbReference type="STRING" id="226910.UCMB321_2907"/>
<dbReference type="Proteomes" id="UP000031535">
    <property type="component" value="Unassembled WGS sequence"/>
</dbReference>
<reference evidence="1 2" key="1">
    <citation type="submission" date="2015-01" db="EMBL/GenBank/DDBJ databases">
        <title>Complete genome of Pseudomonas batumici UCM B-321 producer of the batumin antibiotic with strong antistaphilococcal and potential anticancer activity.</title>
        <authorList>
            <person name="Klochko V.V."/>
            <person name="Zelena L.B."/>
            <person name="Elena K.A."/>
            <person name="Reva O.N."/>
        </authorList>
    </citation>
    <scope>NUCLEOTIDE SEQUENCE [LARGE SCALE GENOMIC DNA]</scope>
    <source>
        <strain evidence="1 2">UCM B-321</strain>
    </source>
</reference>
<dbReference type="AlphaFoldDB" id="A0A0C2I2C3"/>
<comment type="caution">
    <text evidence="1">The sequence shown here is derived from an EMBL/GenBank/DDBJ whole genome shotgun (WGS) entry which is preliminary data.</text>
</comment>
<evidence type="ECO:0000313" key="2">
    <source>
        <dbReference type="Proteomes" id="UP000031535"/>
    </source>
</evidence>